<evidence type="ECO:0000313" key="3">
    <source>
        <dbReference type="EMBL" id="KAF6155821.1"/>
    </source>
</evidence>
<protein>
    <recommendedName>
        <fullName evidence="2">Apple domain-containing protein</fullName>
    </recommendedName>
</protein>
<evidence type="ECO:0000313" key="4">
    <source>
        <dbReference type="Proteomes" id="UP000541444"/>
    </source>
</evidence>
<dbReference type="Pfam" id="PF08276">
    <property type="entry name" value="PAN_2"/>
    <property type="match status" value="1"/>
</dbReference>
<evidence type="ECO:0000256" key="1">
    <source>
        <dbReference type="SAM" id="Phobius"/>
    </source>
</evidence>
<evidence type="ECO:0000259" key="2">
    <source>
        <dbReference type="Pfam" id="PF08276"/>
    </source>
</evidence>
<sequence length="104" mass="11403">MQLPINPRNLKAQSLEECDQSLFLSDCSCSGYSINGSRCAIWGGGLWNLKQHANDGVNGRGIHIRHATSELVKFKGTKKRPLTVIVAIVGIVVLVLIGFIFLRI</sequence>
<keyword evidence="4" id="KW-1185">Reference proteome</keyword>
<keyword evidence="1" id="KW-0812">Transmembrane</keyword>
<keyword evidence="1" id="KW-0472">Membrane</keyword>
<gene>
    <name evidence="3" type="ORF">GIB67_039152</name>
</gene>
<name>A0A7J7MLS5_9MAGN</name>
<accession>A0A7J7MLS5</accession>
<proteinExistence type="predicted"/>
<dbReference type="AlphaFoldDB" id="A0A7J7MLS5"/>
<dbReference type="Proteomes" id="UP000541444">
    <property type="component" value="Unassembled WGS sequence"/>
</dbReference>
<keyword evidence="1" id="KW-1133">Transmembrane helix</keyword>
<dbReference type="EMBL" id="JACGCM010001398">
    <property type="protein sequence ID" value="KAF6155821.1"/>
    <property type="molecule type" value="Genomic_DNA"/>
</dbReference>
<feature type="domain" description="Apple" evidence="2">
    <location>
        <begin position="3"/>
        <end position="48"/>
    </location>
</feature>
<reference evidence="3 4" key="1">
    <citation type="journal article" date="2020" name="IScience">
        <title>Genome Sequencing of the Endangered Kingdonia uniflora (Circaeasteraceae, Ranunculales) Reveals Potential Mechanisms of Evolutionary Specialization.</title>
        <authorList>
            <person name="Sun Y."/>
            <person name="Deng T."/>
            <person name="Zhang A."/>
            <person name="Moore M.J."/>
            <person name="Landis J.B."/>
            <person name="Lin N."/>
            <person name="Zhang H."/>
            <person name="Zhang X."/>
            <person name="Huang J."/>
            <person name="Zhang X."/>
            <person name="Sun H."/>
            <person name="Wang H."/>
        </authorList>
    </citation>
    <scope>NUCLEOTIDE SEQUENCE [LARGE SCALE GENOMIC DNA]</scope>
    <source>
        <strain evidence="3">TB1705</strain>
        <tissue evidence="3">Leaf</tissue>
    </source>
</reference>
<organism evidence="3 4">
    <name type="scientific">Kingdonia uniflora</name>
    <dbReference type="NCBI Taxonomy" id="39325"/>
    <lineage>
        <taxon>Eukaryota</taxon>
        <taxon>Viridiplantae</taxon>
        <taxon>Streptophyta</taxon>
        <taxon>Embryophyta</taxon>
        <taxon>Tracheophyta</taxon>
        <taxon>Spermatophyta</taxon>
        <taxon>Magnoliopsida</taxon>
        <taxon>Ranunculales</taxon>
        <taxon>Circaeasteraceae</taxon>
        <taxon>Kingdonia</taxon>
    </lineage>
</organism>
<feature type="transmembrane region" description="Helical" evidence="1">
    <location>
        <begin position="82"/>
        <end position="102"/>
    </location>
</feature>
<comment type="caution">
    <text evidence="3">The sequence shown here is derived from an EMBL/GenBank/DDBJ whole genome shotgun (WGS) entry which is preliminary data.</text>
</comment>
<dbReference type="InterPro" id="IPR003609">
    <property type="entry name" value="Pan_app"/>
</dbReference>